<comment type="caution">
    <text evidence="2">The sequence shown here is derived from an EMBL/GenBank/DDBJ whole genome shotgun (WGS) entry which is preliminary data.</text>
</comment>
<evidence type="ECO:0000313" key="3">
    <source>
        <dbReference type="Proteomes" id="UP000789706"/>
    </source>
</evidence>
<feature type="chain" id="PRO_5040259932" evidence="1">
    <location>
        <begin position="26"/>
        <end position="103"/>
    </location>
</feature>
<evidence type="ECO:0000256" key="1">
    <source>
        <dbReference type="SAM" id="SignalP"/>
    </source>
</evidence>
<dbReference type="EMBL" id="CAJVPK010000784">
    <property type="protein sequence ID" value="CAG8548979.1"/>
    <property type="molecule type" value="Genomic_DNA"/>
</dbReference>
<gene>
    <name evidence="2" type="ORF">DEBURN_LOCUS7003</name>
</gene>
<sequence>MTTGHKTISKCGLMVLVICFWHIEAEHTPFARSGLRTSAVAIPKIVDFSRNEIAEFESLNLTFLSSHVSIIQVPLFGSGAIVSLPVNKENGDEESVSATDGSD</sequence>
<protein>
    <submittedName>
        <fullName evidence="2">2467_t:CDS:1</fullName>
    </submittedName>
</protein>
<accession>A0A9N9FQA1</accession>
<organism evidence="2 3">
    <name type="scientific">Diversispora eburnea</name>
    <dbReference type="NCBI Taxonomy" id="1213867"/>
    <lineage>
        <taxon>Eukaryota</taxon>
        <taxon>Fungi</taxon>
        <taxon>Fungi incertae sedis</taxon>
        <taxon>Mucoromycota</taxon>
        <taxon>Glomeromycotina</taxon>
        <taxon>Glomeromycetes</taxon>
        <taxon>Diversisporales</taxon>
        <taxon>Diversisporaceae</taxon>
        <taxon>Diversispora</taxon>
    </lineage>
</organism>
<feature type="signal peptide" evidence="1">
    <location>
        <begin position="1"/>
        <end position="25"/>
    </location>
</feature>
<evidence type="ECO:0000313" key="2">
    <source>
        <dbReference type="EMBL" id="CAG8548979.1"/>
    </source>
</evidence>
<proteinExistence type="predicted"/>
<keyword evidence="3" id="KW-1185">Reference proteome</keyword>
<reference evidence="2" key="1">
    <citation type="submission" date="2021-06" db="EMBL/GenBank/DDBJ databases">
        <authorList>
            <person name="Kallberg Y."/>
            <person name="Tangrot J."/>
            <person name="Rosling A."/>
        </authorList>
    </citation>
    <scope>NUCLEOTIDE SEQUENCE</scope>
    <source>
        <strain evidence="2">AZ414A</strain>
    </source>
</reference>
<name>A0A9N9FQA1_9GLOM</name>
<keyword evidence="1" id="KW-0732">Signal</keyword>
<dbReference type="Proteomes" id="UP000789706">
    <property type="component" value="Unassembled WGS sequence"/>
</dbReference>
<dbReference type="AlphaFoldDB" id="A0A9N9FQA1"/>